<evidence type="ECO:0000256" key="3">
    <source>
        <dbReference type="ARBA" id="ARBA00023002"/>
    </source>
</evidence>
<comment type="caution">
    <text evidence="7">The sequence shown here is derived from an EMBL/GenBank/DDBJ whole genome shotgun (WGS) entry which is preliminary data.</text>
</comment>
<dbReference type="InterPro" id="IPR015881">
    <property type="entry name" value="ARHD_Rieske_2Fe_2S"/>
</dbReference>
<keyword evidence="5" id="KW-0411">Iron-sulfur</keyword>
<dbReference type="SUPFAM" id="SSF50022">
    <property type="entry name" value="ISP domain"/>
    <property type="match status" value="1"/>
</dbReference>
<dbReference type="Pfam" id="PF00355">
    <property type="entry name" value="Rieske"/>
    <property type="match status" value="1"/>
</dbReference>
<feature type="non-terminal residue" evidence="7">
    <location>
        <position position="118"/>
    </location>
</feature>
<keyword evidence="3" id="KW-0560">Oxidoreductase</keyword>
<evidence type="ECO:0000313" key="7">
    <source>
        <dbReference type="EMBL" id="MDF3835394.1"/>
    </source>
</evidence>
<dbReference type="EMBL" id="JARJLM010000352">
    <property type="protein sequence ID" value="MDF3835394.1"/>
    <property type="molecule type" value="Genomic_DNA"/>
</dbReference>
<feature type="domain" description="Rieske" evidence="6">
    <location>
        <begin position="7"/>
        <end position="107"/>
    </location>
</feature>
<accession>A0ABT6ARZ0</accession>
<evidence type="ECO:0000256" key="1">
    <source>
        <dbReference type="ARBA" id="ARBA00022714"/>
    </source>
</evidence>
<dbReference type="InterPro" id="IPR050584">
    <property type="entry name" value="Cholesterol_7-desaturase"/>
</dbReference>
<gene>
    <name evidence="7" type="ORF">P3W85_20895</name>
</gene>
<dbReference type="Proteomes" id="UP001216674">
    <property type="component" value="Unassembled WGS sequence"/>
</dbReference>
<evidence type="ECO:0000259" key="6">
    <source>
        <dbReference type="PROSITE" id="PS51296"/>
    </source>
</evidence>
<evidence type="ECO:0000256" key="5">
    <source>
        <dbReference type="ARBA" id="ARBA00023014"/>
    </source>
</evidence>
<keyword evidence="8" id="KW-1185">Reference proteome</keyword>
<dbReference type="PANTHER" id="PTHR21266">
    <property type="entry name" value="IRON-SULFUR DOMAIN CONTAINING PROTEIN"/>
    <property type="match status" value="1"/>
</dbReference>
<sequence>MFLKNTWYVACTPDELAGKPLGRTICNEKMVLYRDSSGIVAALEDFCPHRGAPLSLGFVRDGQLVCGYHGLVMGRDGKCAAMTGQRVGGFPSIRSYPAVERYGFVWVWPGDAALGDPA</sequence>
<dbReference type="PROSITE" id="PS00570">
    <property type="entry name" value="RING_HYDROXYL_ALPHA"/>
    <property type="match status" value="1"/>
</dbReference>
<dbReference type="InterPro" id="IPR036922">
    <property type="entry name" value="Rieske_2Fe-2S_sf"/>
</dbReference>
<dbReference type="RefSeq" id="WP_276266193.1">
    <property type="nucleotide sequence ID" value="NZ_JARJLM010000352.1"/>
</dbReference>
<dbReference type="PROSITE" id="PS51296">
    <property type="entry name" value="RIESKE"/>
    <property type="match status" value="1"/>
</dbReference>
<dbReference type="Gene3D" id="2.102.10.10">
    <property type="entry name" value="Rieske [2Fe-2S] iron-sulphur domain"/>
    <property type="match status" value="1"/>
</dbReference>
<dbReference type="InterPro" id="IPR017941">
    <property type="entry name" value="Rieske_2Fe-2S"/>
</dbReference>
<evidence type="ECO:0000313" key="8">
    <source>
        <dbReference type="Proteomes" id="UP001216674"/>
    </source>
</evidence>
<proteinExistence type="predicted"/>
<protein>
    <submittedName>
        <fullName evidence="7">Rieske 2Fe-2S domain-containing protein</fullName>
    </submittedName>
</protein>
<evidence type="ECO:0000256" key="4">
    <source>
        <dbReference type="ARBA" id="ARBA00023004"/>
    </source>
</evidence>
<dbReference type="PANTHER" id="PTHR21266:SF60">
    <property type="entry name" value="3-KETOSTEROID-9-ALPHA-MONOOXYGENASE, OXYGENASE COMPONENT"/>
    <property type="match status" value="1"/>
</dbReference>
<reference evidence="7 8" key="1">
    <citation type="submission" date="2023-03" db="EMBL/GenBank/DDBJ databases">
        <title>Draft assemblies of triclosan tolerant bacteria isolated from returned activated sludge.</title>
        <authorList>
            <person name="Van Hamelsveld S."/>
        </authorList>
    </citation>
    <scope>NUCLEOTIDE SEQUENCE [LARGE SCALE GENOMIC DNA]</scope>
    <source>
        <strain evidence="7 8">GW210010_S58</strain>
    </source>
</reference>
<name>A0ABT6ARZ0_9BURK</name>
<organism evidence="7 8">
    <name type="scientific">Cupriavidus basilensis</name>
    <dbReference type="NCBI Taxonomy" id="68895"/>
    <lineage>
        <taxon>Bacteria</taxon>
        <taxon>Pseudomonadati</taxon>
        <taxon>Pseudomonadota</taxon>
        <taxon>Betaproteobacteria</taxon>
        <taxon>Burkholderiales</taxon>
        <taxon>Burkholderiaceae</taxon>
        <taxon>Cupriavidus</taxon>
    </lineage>
</organism>
<keyword evidence="1" id="KW-0001">2Fe-2S</keyword>
<keyword evidence="2" id="KW-0479">Metal-binding</keyword>
<keyword evidence="4" id="KW-0408">Iron</keyword>
<evidence type="ECO:0000256" key="2">
    <source>
        <dbReference type="ARBA" id="ARBA00022723"/>
    </source>
</evidence>